<dbReference type="Gene3D" id="2.60.120.200">
    <property type="match status" value="1"/>
</dbReference>
<protein>
    <submittedName>
        <fullName evidence="1">Uncharacterized protein</fullName>
    </submittedName>
</protein>
<dbReference type="EMBL" id="CP076686">
    <property type="protein sequence ID" value="QWV11794.1"/>
    <property type="molecule type" value="Genomic_DNA"/>
</dbReference>
<dbReference type="GeneID" id="78560566"/>
<evidence type="ECO:0000313" key="1">
    <source>
        <dbReference type="EMBL" id="QWV11794.1"/>
    </source>
</evidence>
<sequence length="368" mass="39942">MPNNGAYNNQAANAGERNVGSVGLTRLPVTGSMPAGVIFQDGFDQQPDWTPRPAVGNDYTTFRWTGDESVLPANWDAVWNSEADGAIHNLEIADSMFPGHGRVLRCRRLNRSGGTGWNSNGVLGKLLSQLYQRIYLEFYISFQVDWTGDETGTSKVFRVFHSTGATDEFWSAFSGGTQGPLFLWDWSSSTSYGIRNRLSFRGGPPETNYSMGNTDLLGIGRDIVGGSLGDVDMNFSDHIQGKLTGGLSPQIPDKLNGGFLPTSGVVRHQQLFGAAGTRTKMGFYLEMNSAPGVADGVFKQYIDDVLVVDSEAVRWVDSASGPMPGWNAFALGGNDNWAGGSWTDEDNREEFYEISMPTVSDSLPDGLA</sequence>
<accession>A0ABX8IHM0</accession>
<proteinExistence type="predicted"/>
<dbReference type="RefSeq" id="WP_014577326.1">
    <property type="nucleotide sequence ID" value="NZ_CP076686.1"/>
</dbReference>
<gene>
    <name evidence="1" type="ORF">KQ249_13990</name>
</gene>
<name>A0ABX8IHM0_9GAMM</name>
<reference evidence="1 2" key="1">
    <citation type="submission" date="2021-06" db="EMBL/GenBank/DDBJ databases">
        <title>Microbial metabolic specificity influences pelagic lipid remineralization.</title>
        <authorList>
            <person name="Behrendt L."/>
            <person name="Hunter J.E."/>
            <person name="Alcolombri U."/>
            <person name="Smriga S."/>
            <person name="Mincer T."/>
            <person name="Lowenstein D.P."/>
            <person name="Peaudecerf F.J."/>
            <person name="Fernandez V.I."/>
            <person name="Fredricks H."/>
            <person name="Almblad H."/>
            <person name="Harrison J.J."/>
            <person name="Stocker R."/>
            <person name="Van Mooy B.A.S."/>
        </authorList>
    </citation>
    <scope>NUCLEOTIDE SEQUENCE [LARGE SCALE GENOMIC DNA]</scope>
    <source>
        <strain evidence="1 2">HP15-B</strain>
    </source>
</reference>
<dbReference type="Proteomes" id="UP000683442">
    <property type="component" value="Chromosome"/>
</dbReference>
<organism evidence="1 2">
    <name type="scientific">Marinobacter adhaerens</name>
    <dbReference type="NCBI Taxonomy" id="1033846"/>
    <lineage>
        <taxon>Bacteria</taxon>
        <taxon>Pseudomonadati</taxon>
        <taxon>Pseudomonadota</taxon>
        <taxon>Gammaproteobacteria</taxon>
        <taxon>Pseudomonadales</taxon>
        <taxon>Marinobacteraceae</taxon>
        <taxon>Marinobacter</taxon>
    </lineage>
</organism>
<keyword evidence="2" id="KW-1185">Reference proteome</keyword>
<evidence type="ECO:0000313" key="2">
    <source>
        <dbReference type="Proteomes" id="UP000683442"/>
    </source>
</evidence>